<dbReference type="PATRIC" id="fig|251724.3.peg.5690"/>
<dbReference type="EMBL" id="RBSP01000394">
    <property type="protein sequence ID" value="RMS48290.1"/>
    <property type="molecule type" value="Genomic_DNA"/>
</dbReference>
<name>A0A0P9SQL3_PSEA0</name>
<gene>
    <name evidence="1" type="ORF">ALO53_200003</name>
    <name evidence="2" type="ORF">ALP66_200098</name>
</gene>
<comment type="caution">
    <text evidence="1">The sequence shown here is derived from an EMBL/GenBank/DDBJ whole genome shotgun (WGS) entry which is preliminary data.</text>
</comment>
<evidence type="ECO:0000313" key="1">
    <source>
        <dbReference type="EMBL" id="KPX54408.1"/>
    </source>
</evidence>
<dbReference type="AlphaFoldDB" id="A0A0P9SQL3"/>
<evidence type="ECO:0000313" key="4">
    <source>
        <dbReference type="Proteomes" id="UP000270873"/>
    </source>
</evidence>
<proteinExistence type="predicted"/>
<organism evidence="1 3">
    <name type="scientific">Pseudomonas amygdali pv. photiniae</name>
    <dbReference type="NCBI Taxonomy" id="251724"/>
    <lineage>
        <taxon>Bacteria</taxon>
        <taxon>Pseudomonadati</taxon>
        <taxon>Pseudomonadota</taxon>
        <taxon>Gammaproteobacteria</taxon>
        <taxon>Pseudomonadales</taxon>
        <taxon>Pseudomonadaceae</taxon>
        <taxon>Pseudomonas</taxon>
        <taxon>Pseudomonas amygdali</taxon>
    </lineage>
</organism>
<evidence type="ECO:0000313" key="2">
    <source>
        <dbReference type="EMBL" id="RMS48290.1"/>
    </source>
</evidence>
<protein>
    <submittedName>
        <fullName evidence="1">Phosphoglycerate mutase</fullName>
    </submittedName>
</protein>
<dbReference type="InterPro" id="IPR048235">
    <property type="entry name" value="DDP1-like"/>
</dbReference>
<reference evidence="1 3" key="1">
    <citation type="submission" date="2015-09" db="EMBL/GenBank/DDBJ databases">
        <title>Genome announcement of multiple Pseudomonas syringae strains.</title>
        <authorList>
            <person name="Thakur S."/>
            <person name="Wang P.W."/>
            <person name="Gong Y."/>
            <person name="Weir B.S."/>
            <person name="Guttman D.S."/>
        </authorList>
    </citation>
    <scope>NUCLEOTIDE SEQUENCE [LARGE SCALE GENOMIC DNA]</scope>
    <source>
        <strain evidence="1 3">ICMP7840</strain>
    </source>
</reference>
<accession>A0A0P9SQL3</accession>
<sequence length="201" mass="22678">MAQIDATLWLNLGCLPAAGGSCMSAKTERKVCFRISNEAHERAVAKISKSGTTISALSKLFVLRIAEEDSLEEFNLSENSERLRFSLSTEEKEAIAYHARLNDWSMSRECRFRIVSSLSASPKLLPDEIKKIRGLRAAIDAVGRNIRHMMFQSKKLDVNDAAFLKEIETLNSYMAMAIKKIDELQEVSVDRWSFNRKGMKG</sequence>
<dbReference type="Proteomes" id="UP000270873">
    <property type="component" value="Unassembled WGS sequence"/>
</dbReference>
<evidence type="ECO:0000313" key="3">
    <source>
        <dbReference type="Proteomes" id="UP000050469"/>
    </source>
</evidence>
<dbReference type="Proteomes" id="UP000050469">
    <property type="component" value="Unassembled WGS sequence"/>
</dbReference>
<reference evidence="2 4" key="2">
    <citation type="submission" date="2018-08" db="EMBL/GenBank/DDBJ databases">
        <title>Recombination of ecologically and evolutionarily significant loci maintains genetic cohesion in the Pseudomonas syringae species complex.</title>
        <authorList>
            <person name="Dillon M."/>
            <person name="Thakur S."/>
            <person name="Almeida R.N.D."/>
            <person name="Weir B.S."/>
            <person name="Guttman D.S."/>
        </authorList>
    </citation>
    <scope>NUCLEOTIDE SEQUENCE [LARGE SCALE GENOMIC DNA]</scope>
    <source>
        <strain evidence="2 4">ICMP 7847</strain>
    </source>
</reference>
<dbReference type="EMBL" id="LJQO01000599">
    <property type="protein sequence ID" value="KPX54408.1"/>
    <property type="molecule type" value="Genomic_DNA"/>
</dbReference>
<dbReference type="NCBIfam" id="NF041451">
    <property type="entry name" value="DDP1"/>
    <property type="match status" value="1"/>
</dbReference>